<evidence type="ECO:0000313" key="2">
    <source>
        <dbReference type="Proteomes" id="UP001149140"/>
    </source>
</evidence>
<protein>
    <recommendedName>
        <fullName evidence="3">Tetratricopeptide repeat protein</fullName>
    </recommendedName>
</protein>
<evidence type="ECO:0008006" key="3">
    <source>
        <dbReference type="Google" id="ProtNLM"/>
    </source>
</evidence>
<dbReference type="Gene3D" id="1.25.40.10">
    <property type="entry name" value="Tetratricopeptide repeat domain"/>
    <property type="match status" value="1"/>
</dbReference>
<organism evidence="1 2">
    <name type="scientific">Solirubrobacter ginsenosidimutans</name>
    <dbReference type="NCBI Taxonomy" id="490573"/>
    <lineage>
        <taxon>Bacteria</taxon>
        <taxon>Bacillati</taxon>
        <taxon>Actinomycetota</taxon>
        <taxon>Thermoleophilia</taxon>
        <taxon>Solirubrobacterales</taxon>
        <taxon>Solirubrobacteraceae</taxon>
        <taxon>Solirubrobacter</taxon>
    </lineage>
</organism>
<evidence type="ECO:0000313" key="1">
    <source>
        <dbReference type="EMBL" id="MDA0165731.1"/>
    </source>
</evidence>
<reference evidence="1" key="1">
    <citation type="submission" date="2022-10" db="EMBL/GenBank/DDBJ databases">
        <title>The WGS of Solirubrobacter ginsenosidimutans DSM 21036.</title>
        <authorList>
            <person name="Jiang Z."/>
        </authorList>
    </citation>
    <scope>NUCLEOTIDE SEQUENCE</scope>
    <source>
        <strain evidence="1">DSM 21036</strain>
    </source>
</reference>
<sequence length="177" mass="19807">MSLDSARAHLSIAETGKRAALRGDHTTALGHYREAMHLAVSSGAPEVFFRHYLEATMESLELMNDFGSVIEYCERAVEHYREHPPAHPVAWLDLASIHQRHGCVLLKQGDVGPARVAFEQAIDIAARAPAHLPLAEALGGWLRRGLFVSPERMLAEQRRYRYFCVRPETVEQDPGTP</sequence>
<gene>
    <name evidence="1" type="ORF">OM076_36020</name>
</gene>
<keyword evidence="2" id="KW-1185">Reference proteome</keyword>
<dbReference type="InterPro" id="IPR011990">
    <property type="entry name" value="TPR-like_helical_dom_sf"/>
</dbReference>
<dbReference type="Proteomes" id="UP001149140">
    <property type="component" value="Unassembled WGS sequence"/>
</dbReference>
<proteinExistence type="predicted"/>
<dbReference type="RefSeq" id="WP_270044993.1">
    <property type="nucleotide sequence ID" value="NZ_JAPDOD010000051.1"/>
</dbReference>
<dbReference type="SUPFAM" id="SSF48452">
    <property type="entry name" value="TPR-like"/>
    <property type="match status" value="1"/>
</dbReference>
<dbReference type="EMBL" id="JAPDOD010000051">
    <property type="protein sequence ID" value="MDA0165731.1"/>
    <property type="molecule type" value="Genomic_DNA"/>
</dbReference>
<name>A0A9X3N1S8_9ACTN</name>
<comment type="caution">
    <text evidence="1">The sequence shown here is derived from an EMBL/GenBank/DDBJ whole genome shotgun (WGS) entry which is preliminary data.</text>
</comment>
<accession>A0A9X3N1S8</accession>
<dbReference type="AlphaFoldDB" id="A0A9X3N1S8"/>